<comment type="caution">
    <text evidence="3">The sequence shown here is derived from an EMBL/GenBank/DDBJ whole genome shotgun (WGS) entry which is preliminary data.</text>
</comment>
<dbReference type="OrthoDB" id="4524722at2"/>
<evidence type="ECO:0000313" key="4">
    <source>
        <dbReference type="EMBL" id="RKN27660.1"/>
    </source>
</evidence>
<evidence type="ECO:0000256" key="1">
    <source>
        <dbReference type="SAM" id="MobiDB-lite"/>
    </source>
</evidence>
<dbReference type="RefSeq" id="WP_120695019.1">
    <property type="nucleotide sequence ID" value="NZ_RBDX01000001.1"/>
</dbReference>
<proteinExistence type="predicted"/>
<evidence type="ECO:0000313" key="3">
    <source>
        <dbReference type="EMBL" id="RKN12575.1"/>
    </source>
</evidence>
<dbReference type="Pfam" id="PF01636">
    <property type="entry name" value="APH"/>
    <property type="match status" value="1"/>
</dbReference>
<evidence type="ECO:0000313" key="5">
    <source>
        <dbReference type="Proteomes" id="UP000268652"/>
    </source>
</evidence>
<dbReference type="Proteomes" id="UP000275024">
    <property type="component" value="Unassembled WGS sequence"/>
</dbReference>
<keyword evidence="5" id="KW-1185">Reference proteome</keyword>
<dbReference type="InterPro" id="IPR002575">
    <property type="entry name" value="Aminoglycoside_PTrfase"/>
</dbReference>
<organism evidence="3 6">
    <name type="scientific">Streptomyces radicis</name>
    <dbReference type="NCBI Taxonomy" id="1750517"/>
    <lineage>
        <taxon>Bacteria</taxon>
        <taxon>Bacillati</taxon>
        <taxon>Actinomycetota</taxon>
        <taxon>Actinomycetes</taxon>
        <taxon>Kitasatosporales</taxon>
        <taxon>Streptomycetaceae</taxon>
        <taxon>Streptomyces</taxon>
    </lineage>
</organism>
<dbReference type="EMBL" id="RBDY01000001">
    <property type="protein sequence ID" value="RKN27660.1"/>
    <property type="molecule type" value="Genomic_DNA"/>
</dbReference>
<dbReference type="AlphaFoldDB" id="A0A3A9WHX8"/>
<feature type="domain" description="Aminoglycoside phosphotransferase" evidence="2">
    <location>
        <begin position="77"/>
        <end position="278"/>
    </location>
</feature>
<dbReference type="Proteomes" id="UP000268652">
    <property type="component" value="Unassembled WGS sequence"/>
</dbReference>
<keyword evidence="3" id="KW-0808">Transferase</keyword>
<dbReference type="SUPFAM" id="SSF56112">
    <property type="entry name" value="Protein kinase-like (PK-like)"/>
    <property type="match status" value="1"/>
</dbReference>
<dbReference type="EMBL" id="RBDX01000001">
    <property type="protein sequence ID" value="RKN12575.1"/>
    <property type="molecule type" value="Genomic_DNA"/>
</dbReference>
<name>A0A3A9WHX8_9ACTN</name>
<accession>A0A3A9WHX8</accession>
<reference evidence="5 6" key="1">
    <citation type="submission" date="2018-09" db="EMBL/GenBank/DDBJ databases">
        <title>Streptomyces sp. nov. DS1-2, an endophytic actinomycete isolated from roots of Dendrobium scabrilingue.</title>
        <authorList>
            <person name="Kuncharoen N."/>
            <person name="Kudo T."/>
            <person name="Ohkuma M."/>
            <person name="Yuki M."/>
            <person name="Tanasupawat S."/>
        </authorList>
    </citation>
    <scope>NUCLEOTIDE SEQUENCE [LARGE SCALE GENOMIC DNA]</scope>
    <source>
        <strain evidence="3 6">AZ1-7</strain>
        <strain evidence="4 5">DS1-2</strain>
    </source>
</reference>
<sequence length="369" mass="39478">MYSAPLPVIPRQRPRLGRPPGAGHDEPARGGVRTPRGAGRLDFSGERGERLRAALASVHDLCPEFSPVRLLADGTGRVVVAGTAGRRAVVATCVAGPPDAAGTAAEGLRRDIAAHRLFVRHRPPVRVPRLIADDPYGCVLVTEFVAGRQGAAARHPAAGTSTTDLRMAFNAVCRVNAWRPPRGAFPDVVNYPARVARYHAMGLLTDRDAGDLGALLRALTPRGRGGPPRQFCHGGELPDDVLLSPAGPVLVGWDAAGWYLPGYDLARLWTALPHAPGLRRLISQTAQGAGPLGADAFLVNLMLVLTRDIRRCEEAVQRAMRHPGPAAPAEQERAPGGVSFGERRRQLLRRLYDDWAVARKAVRAAVGAR</sequence>
<protein>
    <submittedName>
        <fullName evidence="3">Aminoglycoside phosphotransferase family protein</fullName>
    </submittedName>
</protein>
<evidence type="ECO:0000259" key="2">
    <source>
        <dbReference type="Pfam" id="PF01636"/>
    </source>
</evidence>
<dbReference type="InterPro" id="IPR011009">
    <property type="entry name" value="Kinase-like_dom_sf"/>
</dbReference>
<gene>
    <name evidence="4" type="ORF">D7318_01850</name>
    <name evidence="3" type="ORF">D7319_01045</name>
</gene>
<evidence type="ECO:0000313" key="6">
    <source>
        <dbReference type="Proteomes" id="UP000275024"/>
    </source>
</evidence>
<feature type="region of interest" description="Disordered" evidence="1">
    <location>
        <begin position="1"/>
        <end position="43"/>
    </location>
</feature>
<dbReference type="GO" id="GO:0016740">
    <property type="term" value="F:transferase activity"/>
    <property type="evidence" value="ECO:0007669"/>
    <property type="project" value="UniProtKB-KW"/>
</dbReference>